<dbReference type="OrthoDB" id="1709286at2759"/>
<protein>
    <submittedName>
        <fullName evidence="2">D-3-phosphoglycerate dehydrogenase 1, chloroplastic</fullName>
    </submittedName>
</protein>
<accession>A0A2G2WJ88</accession>
<gene>
    <name evidence="2" type="ORF">CQW23_14465</name>
</gene>
<dbReference type="Pfam" id="PF00389">
    <property type="entry name" value="2-Hacid_dh"/>
    <property type="match status" value="1"/>
</dbReference>
<evidence type="ECO:0000259" key="1">
    <source>
        <dbReference type="Pfam" id="PF00389"/>
    </source>
</evidence>
<feature type="domain" description="D-isomer specific 2-hydroxyacid dehydrogenase catalytic" evidence="1">
    <location>
        <begin position="39"/>
        <end position="96"/>
    </location>
</feature>
<dbReference type="Proteomes" id="UP000224567">
    <property type="component" value="Unassembled WGS sequence"/>
</dbReference>
<dbReference type="GO" id="GO:0004617">
    <property type="term" value="F:phosphoglycerate dehydrogenase activity"/>
    <property type="evidence" value="ECO:0007669"/>
    <property type="project" value="TreeGrafter"/>
</dbReference>
<dbReference type="AlphaFoldDB" id="A0A2G2WJ88"/>
<dbReference type="SUPFAM" id="SSF52283">
    <property type="entry name" value="Formate/glycerate dehydrogenase catalytic domain-like"/>
    <property type="match status" value="1"/>
</dbReference>
<sequence length="118" mass="13044">MQILMKLARQKSPSSVGRPANTPFRFKSWIIALVISNLKSGTKVTQNIFEFSGQWLKVVGRASVDIDNTDRVEATKHGFLVVNVPTTNTVAVFEHGIAILIVMSRNVSQFDASIKAEK</sequence>
<name>A0A2G2WJ88_CAPBA</name>
<dbReference type="STRING" id="33114.A0A2G2WJ88"/>
<reference evidence="3" key="2">
    <citation type="journal article" date="2017" name="J. Anim. Genet.">
        <title>Multiple reference genome sequences of hot pepper reveal the massive evolution of plant disease resistance genes by retroduplication.</title>
        <authorList>
            <person name="Kim S."/>
            <person name="Park J."/>
            <person name="Yeom S.-I."/>
            <person name="Kim Y.-M."/>
            <person name="Seo E."/>
            <person name="Kim K.-T."/>
            <person name="Kim M.-S."/>
            <person name="Lee J.M."/>
            <person name="Cheong K."/>
            <person name="Shin H.-S."/>
            <person name="Kim S.-B."/>
            <person name="Han K."/>
            <person name="Lee J."/>
            <person name="Park M."/>
            <person name="Lee H.-A."/>
            <person name="Lee H.-Y."/>
            <person name="Lee Y."/>
            <person name="Oh S."/>
            <person name="Lee J.H."/>
            <person name="Choi E."/>
            <person name="Choi E."/>
            <person name="Lee S.E."/>
            <person name="Jeon J."/>
            <person name="Kim H."/>
            <person name="Choi G."/>
            <person name="Song H."/>
            <person name="Lee J."/>
            <person name="Lee S.-C."/>
            <person name="Kwon J.-K."/>
            <person name="Lee H.-Y."/>
            <person name="Koo N."/>
            <person name="Hong Y."/>
            <person name="Kim R.W."/>
            <person name="Kang W.-H."/>
            <person name="Huh J.H."/>
            <person name="Kang B.-C."/>
            <person name="Yang T.-J."/>
            <person name="Lee Y.-H."/>
            <person name="Bennetzen J.L."/>
            <person name="Choi D."/>
        </authorList>
    </citation>
    <scope>NUCLEOTIDE SEQUENCE [LARGE SCALE GENOMIC DNA]</scope>
    <source>
        <strain evidence="3">cv. PBC81</strain>
    </source>
</reference>
<evidence type="ECO:0000313" key="2">
    <source>
        <dbReference type="EMBL" id="PHT45307.1"/>
    </source>
</evidence>
<dbReference type="GO" id="GO:0051287">
    <property type="term" value="F:NAD binding"/>
    <property type="evidence" value="ECO:0007669"/>
    <property type="project" value="InterPro"/>
</dbReference>
<dbReference type="Gene3D" id="3.40.50.720">
    <property type="entry name" value="NAD(P)-binding Rossmann-like Domain"/>
    <property type="match status" value="1"/>
</dbReference>
<organism evidence="2 3">
    <name type="scientific">Capsicum baccatum</name>
    <name type="common">Peruvian pepper</name>
    <dbReference type="NCBI Taxonomy" id="33114"/>
    <lineage>
        <taxon>Eukaryota</taxon>
        <taxon>Viridiplantae</taxon>
        <taxon>Streptophyta</taxon>
        <taxon>Embryophyta</taxon>
        <taxon>Tracheophyta</taxon>
        <taxon>Spermatophyta</taxon>
        <taxon>Magnoliopsida</taxon>
        <taxon>eudicotyledons</taxon>
        <taxon>Gunneridae</taxon>
        <taxon>Pentapetalae</taxon>
        <taxon>asterids</taxon>
        <taxon>lamiids</taxon>
        <taxon>Solanales</taxon>
        <taxon>Solanaceae</taxon>
        <taxon>Solanoideae</taxon>
        <taxon>Capsiceae</taxon>
        <taxon>Capsicum</taxon>
    </lineage>
</organism>
<dbReference type="InterPro" id="IPR006139">
    <property type="entry name" value="D-isomer_2_OHA_DH_cat_dom"/>
</dbReference>
<dbReference type="EMBL" id="MLFT02000006">
    <property type="protein sequence ID" value="PHT45307.1"/>
    <property type="molecule type" value="Genomic_DNA"/>
</dbReference>
<dbReference type="PANTHER" id="PTHR42938">
    <property type="entry name" value="FORMATE DEHYDROGENASE 1"/>
    <property type="match status" value="1"/>
</dbReference>
<dbReference type="PANTHER" id="PTHR42938:SF22">
    <property type="entry name" value="D-3-PHOSPHOGLYCERATE DEHYDROGENASE"/>
    <property type="match status" value="1"/>
</dbReference>
<comment type="caution">
    <text evidence="2">The sequence shown here is derived from an EMBL/GenBank/DDBJ whole genome shotgun (WGS) entry which is preliminary data.</text>
</comment>
<proteinExistence type="predicted"/>
<keyword evidence="3" id="KW-1185">Reference proteome</keyword>
<reference evidence="2 3" key="1">
    <citation type="journal article" date="2017" name="Genome Biol.">
        <title>New reference genome sequences of hot pepper reveal the massive evolution of plant disease-resistance genes by retroduplication.</title>
        <authorList>
            <person name="Kim S."/>
            <person name="Park J."/>
            <person name="Yeom S.I."/>
            <person name="Kim Y.M."/>
            <person name="Seo E."/>
            <person name="Kim K.T."/>
            <person name="Kim M.S."/>
            <person name="Lee J.M."/>
            <person name="Cheong K."/>
            <person name="Shin H.S."/>
            <person name="Kim S.B."/>
            <person name="Han K."/>
            <person name="Lee J."/>
            <person name="Park M."/>
            <person name="Lee H.A."/>
            <person name="Lee H.Y."/>
            <person name="Lee Y."/>
            <person name="Oh S."/>
            <person name="Lee J.H."/>
            <person name="Choi E."/>
            <person name="Choi E."/>
            <person name="Lee S.E."/>
            <person name="Jeon J."/>
            <person name="Kim H."/>
            <person name="Choi G."/>
            <person name="Song H."/>
            <person name="Lee J."/>
            <person name="Lee S.C."/>
            <person name="Kwon J.K."/>
            <person name="Lee H.Y."/>
            <person name="Koo N."/>
            <person name="Hong Y."/>
            <person name="Kim R.W."/>
            <person name="Kang W.H."/>
            <person name="Huh J.H."/>
            <person name="Kang B.C."/>
            <person name="Yang T.J."/>
            <person name="Lee Y.H."/>
            <person name="Bennetzen J.L."/>
            <person name="Choi D."/>
        </authorList>
    </citation>
    <scope>NUCLEOTIDE SEQUENCE [LARGE SCALE GENOMIC DNA]</scope>
    <source>
        <strain evidence="3">cv. PBC81</strain>
    </source>
</reference>
<evidence type="ECO:0000313" key="3">
    <source>
        <dbReference type="Proteomes" id="UP000224567"/>
    </source>
</evidence>